<sequence>MYQVKLFNTQNQDLEEAINTWLKDKWSIELIDIKYNIDDDGDYALAIYKKLI</sequence>
<gene>
    <name evidence="1" type="ORF">SAC12B_0045</name>
</gene>
<reference evidence="1" key="1">
    <citation type="submission" date="2019-02" db="EMBL/GenBank/DDBJ databases">
        <title>Isolation of virulent Lactobacillus brevis phages.</title>
        <authorList>
            <person name="Feyereisen M."/>
            <person name="Mahony J."/>
            <person name="O'Sullivan T."/>
            <person name="van Sinderen D."/>
        </authorList>
    </citation>
    <scope>NUCLEOTIDE SEQUENCE [LARGE SCALE GENOMIC DNA]</scope>
</reference>
<proteinExistence type="predicted"/>
<name>A0A4Y5FIC2_9CAUD</name>
<protein>
    <submittedName>
        <fullName evidence="1">Uncharacterized protein</fullName>
    </submittedName>
</protein>
<dbReference type="InterPro" id="IPR020296">
    <property type="entry name" value="Spore_Cse60"/>
</dbReference>
<dbReference type="EMBL" id="MK504446">
    <property type="protein sequence ID" value="QBJ03834.1"/>
    <property type="molecule type" value="Genomic_DNA"/>
</dbReference>
<keyword evidence="2" id="KW-1185">Reference proteome</keyword>
<dbReference type="Pfam" id="PF10957">
    <property type="entry name" value="Spore_Cse60"/>
    <property type="match status" value="1"/>
</dbReference>
<accession>A0A4Y5FIC2</accession>
<dbReference type="Proteomes" id="UP000306187">
    <property type="component" value="Segment"/>
</dbReference>
<organism evidence="1 2">
    <name type="scientific">Lactobacillus phage SAC12B</name>
    <dbReference type="NCBI Taxonomy" id="2510941"/>
    <lineage>
        <taxon>Viruses</taxon>
        <taxon>Duplodnaviria</taxon>
        <taxon>Heunggongvirae</taxon>
        <taxon>Uroviricota</taxon>
        <taxon>Caudoviricetes</taxon>
        <taxon>Herelleviridae</taxon>
        <taxon>Tybeckvirus</taxon>
        <taxon>Tybeckvirus SAC12B</taxon>
    </lineage>
</organism>
<evidence type="ECO:0000313" key="1">
    <source>
        <dbReference type="EMBL" id="QBJ03834.1"/>
    </source>
</evidence>
<evidence type="ECO:0000313" key="2">
    <source>
        <dbReference type="Proteomes" id="UP000306187"/>
    </source>
</evidence>